<feature type="domain" description="SusD-like N-terminal" evidence="7">
    <location>
        <begin position="80"/>
        <end position="237"/>
    </location>
</feature>
<organism evidence="8 9">
    <name type="scientific">Echinicola arenosa</name>
    <dbReference type="NCBI Taxonomy" id="2774144"/>
    <lineage>
        <taxon>Bacteria</taxon>
        <taxon>Pseudomonadati</taxon>
        <taxon>Bacteroidota</taxon>
        <taxon>Cytophagia</taxon>
        <taxon>Cytophagales</taxon>
        <taxon>Cyclobacteriaceae</taxon>
        <taxon>Echinicola</taxon>
    </lineage>
</organism>
<dbReference type="Pfam" id="PF07980">
    <property type="entry name" value="SusD_RagB"/>
    <property type="match status" value="1"/>
</dbReference>
<evidence type="ECO:0000256" key="1">
    <source>
        <dbReference type="ARBA" id="ARBA00004442"/>
    </source>
</evidence>
<evidence type="ECO:0000313" key="9">
    <source>
        <dbReference type="Proteomes" id="UP000647133"/>
    </source>
</evidence>
<proteinExistence type="inferred from homology"/>
<comment type="similarity">
    <text evidence="2">Belongs to the SusD family.</text>
</comment>
<protein>
    <submittedName>
        <fullName evidence="8">RagB/SusD family nutrient uptake outer membrane protein</fullName>
    </submittedName>
</protein>
<evidence type="ECO:0000256" key="2">
    <source>
        <dbReference type="ARBA" id="ARBA00006275"/>
    </source>
</evidence>
<accession>A0ABR9ATM5</accession>
<dbReference type="InterPro" id="IPR012944">
    <property type="entry name" value="SusD_RagB_dom"/>
</dbReference>
<dbReference type="Proteomes" id="UP000647133">
    <property type="component" value="Unassembled WGS sequence"/>
</dbReference>
<sequence>MKNILKILFVGTSLAMGSCSDLLDTEPRQSLTPETAFADVEGYQSLAYSMYGRTRSFSYYGQVMMIAPEVMADNLKVIANTGRYIGQEANADRAHINLWDFSTTNNFRGLYASINDANIILDGIDGVDGDENLRNRVKGEAYFIRALNYFDLARVYGYEPGQEVNGWDQSVILRTTPTLGLSAADFRARSTNTEIYDQIIADLNQAISLLPTAEMGEEDVYRASRGAAQALLAKVYLYTSMYTEAASLASDAMTSFGLSASGNGLMEVDDYVAGFSIAPNPESLFEVEIRSQDWNSVDGLNNSVCSLVANVYPSAQFILTVSDDLLASYEPGDVRRETWTQTTREGSSAIVYRSNKWLGHKGDFLENLPIMRASELYLIRAEARYNLGNEDGARSDINALRSKRGLGATSASGTALMNQIMYENRVEFAVEGHRWFDLKRNGMTITKSGSFEEVPYSDYRILAPIPQDEIILNDLLENNPEYN</sequence>
<dbReference type="Gene3D" id="1.25.40.390">
    <property type="match status" value="1"/>
</dbReference>
<dbReference type="PROSITE" id="PS51257">
    <property type="entry name" value="PROKAR_LIPOPROTEIN"/>
    <property type="match status" value="1"/>
</dbReference>
<dbReference type="InterPro" id="IPR011990">
    <property type="entry name" value="TPR-like_helical_dom_sf"/>
</dbReference>
<comment type="caution">
    <text evidence="8">The sequence shown here is derived from an EMBL/GenBank/DDBJ whole genome shotgun (WGS) entry which is preliminary data.</text>
</comment>
<keyword evidence="4" id="KW-0472">Membrane</keyword>
<evidence type="ECO:0000313" key="8">
    <source>
        <dbReference type="EMBL" id="MBD8491240.1"/>
    </source>
</evidence>
<comment type="subcellular location">
    <subcellularLocation>
        <location evidence="1">Cell outer membrane</location>
    </subcellularLocation>
</comment>
<dbReference type="SUPFAM" id="SSF48452">
    <property type="entry name" value="TPR-like"/>
    <property type="match status" value="1"/>
</dbReference>
<dbReference type="Pfam" id="PF14322">
    <property type="entry name" value="SusD-like_3"/>
    <property type="match status" value="1"/>
</dbReference>
<evidence type="ECO:0000256" key="4">
    <source>
        <dbReference type="ARBA" id="ARBA00023136"/>
    </source>
</evidence>
<reference evidence="8 9" key="1">
    <citation type="submission" date="2020-09" db="EMBL/GenBank/DDBJ databases">
        <title>Echinicola sp. CAU 1574 isolated from sand of Sido Beach.</title>
        <authorList>
            <person name="Kim W."/>
        </authorList>
    </citation>
    <scope>NUCLEOTIDE SEQUENCE [LARGE SCALE GENOMIC DNA]</scope>
    <source>
        <strain evidence="8 9">CAU 1574</strain>
    </source>
</reference>
<keyword evidence="3" id="KW-0732">Signal</keyword>
<dbReference type="RefSeq" id="WP_192012118.1">
    <property type="nucleotide sequence ID" value="NZ_JACYTQ010000011.1"/>
</dbReference>
<evidence type="ECO:0000259" key="6">
    <source>
        <dbReference type="Pfam" id="PF07980"/>
    </source>
</evidence>
<gene>
    <name evidence="8" type="ORF">IFO69_20980</name>
</gene>
<feature type="domain" description="RagB/SusD" evidence="6">
    <location>
        <begin position="365"/>
        <end position="482"/>
    </location>
</feature>
<dbReference type="CDD" id="cd08977">
    <property type="entry name" value="SusD"/>
    <property type="match status" value="1"/>
</dbReference>
<dbReference type="EMBL" id="JACYTQ010000011">
    <property type="protein sequence ID" value="MBD8491240.1"/>
    <property type="molecule type" value="Genomic_DNA"/>
</dbReference>
<keyword evidence="5" id="KW-0998">Cell outer membrane</keyword>
<dbReference type="InterPro" id="IPR033985">
    <property type="entry name" value="SusD-like_N"/>
</dbReference>
<keyword evidence="9" id="KW-1185">Reference proteome</keyword>
<evidence type="ECO:0000259" key="7">
    <source>
        <dbReference type="Pfam" id="PF14322"/>
    </source>
</evidence>
<name>A0ABR9ATM5_9BACT</name>
<evidence type="ECO:0000256" key="3">
    <source>
        <dbReference type="ARBA" id="ARBA00022729"/>
    </source>
</evidence>
<evidence type="ECO:0000256" key="5">
    <source>
        <dbReference type="ARBA" id="ARBA00023237"/>
    </source>
</evidence>